<gene>
    <name evidence="7" type="ORF">UFOPK3381_00549</name>
</gene>
<comment type="similarity">
    <text evidence="2">Belongs to the ATPase epsilon chain family.</text>
</comment>
<dbReference type="SUPFAM" id="SSF51344">
    <property type="entry name" value="Epsilon subunit of F1F0-ATP synthase N-terminal domain"/>
    <property type="match status" value="1"/>
</dbReference>
<dbReference type="EMBL" id="CAFBLN010000016">
    <property type="protein sequence ID" value="CAB4866473.1"/>
    <property type="molecule type" value="Genomic_DNA"/>
</dbReference>
<keyword evidence="3" id="KW-0813">Transport</keyword>
<keyword evidence="5" id="KW-0472">Membrane</keyword>
<name>A0A6J7DGZ8_9ZZZZ</name>
<dbReference type="GO" id="GO:0046933">
    <property type="term" value="F:proton-transporting ATP synthase activity, rotational mechanism"/>
    <property type="evidence" value="ECO:0007669"/>
    <property type="project" value="InterPro"/>
</dbReference>
<keyword evidence="4" id="KW-0406">Ion transport</keyword>
<reference evidence="7" key="1">
    <citation type="submission" date="2020-05" db="EMBL/GenBank/DDBJ databases">
        <authorList>
            <person name="Chiriac C."/>
            <person name="Salcher M."/>
            <person name="Ghai R."/>
            <person name="Kavagutti S V."/>
        </authorList>
    </citation>
    <scope>NUCLEOTIDE SEQUENCE</scope>
</reference>
<feature type="domain" description="ATP synthase F1 complex delta/epsilon subunit N-terminal" evidence="6">
    <location>
        <begin position="5"/>
        <end position="74"/>
    </location>
</feature>
<evidence type="ECO:0000259" key="6">
    <source>
        <dbReference type="Pfam" id="PF02823"/>
    </source>
</evidence>
<protein>
    <submittedName>
        <fullName evidence="7">Unannotated protein</fullName>
    </submittedName>
</protein>
<evidence type="ECO:0000256" key="2">
    <source>
        <dbReference type="ARBA" id="ARBA00005712"/>
    </source>
</evidence>
<dbReference type="GO" id="GO:0045259">
    <property type="term" value="C:proton-transporting ATP synthase complex"/>
    <property type="evidence" value="ECO:0007669"/>
    <property type="project" value="InterPro"/>
</dbReference>
<evidence type="ECO:0000256" key="3">
    <source>
        <dbReference type="ARBA" id="ARBA00022448"/>
    </source>
</evidence>
<dbReference type="HAMAP" id="MF_00530">
    <property type="entry name" value="ATP_synth_epsil_bac"/>
    <property type="match status" value="1"/>
</dbReference>
<comment type="subcellular location">
    <subcellularLocation>
        <location evidence="1">Membrane</location>
    </subcellularLocation>
</comment>
<organism evidence="7">
    <name type="scientific">freshwater metagenome</name>
    <dbReference type="NCBI Taxonomy" id="449393"/>
    <lineage>
        <taxon>unclassified sequences</taxon>
        <taxon>metagenomes</taxon>
        <taxon>ecological metagenomes</taxon>
    </lineage>
</organism>
<dbReference type="Gene3D" id="2.60.15.10">
    <property type="entry name" value="F0F1 ATP synthase delta/epsilon subunit, N-terminal"/>
    <property type="match status" value="1"/>
</dbReference>
<accession>A0A6J7DGZ8</accession>
<dbReference type="Pfam" id="PF02823">
    <property type="entry name" value="ATP-synt_DE_N"/>
    <property type="match status" value="1"/>
</dbReference>
<dbReference type="InterPro" id="IPR001469">
    <property type="entry name" value="ATP_synth_F1_dsu/esu"/>
</dbReference>
<evidence type="ECO:0000313" key="7">
    <source>
        <dbReference type="EMBL" id="CAB4866473.1"/>
    </source>
</evidence>
<evidence type="ECO:0000256" key="5">
    <source>
        <dbReference type="ARBA" id="ARBA00023136"/>
    </source>
</evidence>
<dbReference type="AlphaFoldDB" id="A0A6J7DGZ8"/>
<evidence type="ECO:0000256" key="4">
    <source>
        <dbReference type="ARBA" id="ARBA00023065"/>
    </source>
</evidence>
<dbReference type="InterPro" id="IPR036771">
    <property type="entry name" value="ATPsynth_dsu/esu_N"/>
</dbReference>
<evidence type="ECO:0000256" key="1">
    <source>
        <dbReference type="ARBA" id="ARBA00004370"/>
    </source>
</evidence>
<dbReference type="InterPro" id="IPR020546">
    <property type="entry name" value="ATP_synth_F1_dsu/esu_N"/>
</dbReference>
<sequence length="113" mass="11435">MAGTLTVEVVTPEVALWRGPATSLKSRTSDGELMVLAQHTPLVGDVVPGVLVVVGPEGTTYIAVDGGYLQVSSDSEGGTRATVLASVAEVAASEEAAREALANLVAADETPTD</sequence>
<proteinExistence type="inferred from homology"/>